<evidence type="ECO:0000313" key="5">
    <source>
        <dbReference type="EMBL" id="MSS36855.1"/>
    </source>
</evidence>
<evidence type="ECO:0000256" key="1">
    <source>
        <dbReference type="ARBA" id="ARBA00005901"/>
    </source>
</evidence>
<accession>A0A7X2NL41</accession>
<evidence type="ECO:0008006" key="7">
    <source>
        <dbReference type="Google" id="ProtNLM"/>
    </source>
</evidence>
<keyword evidence="3" id="KW-0406">Ion transport</keyword>
<gene>
    <name evidence="5" type="ORF">FYJ39_09775</name>
</gene>
<reference evidence="5 6" key="1">
    <citation type="submission" date="2019-08" db="EMBL/GenBank/DDBJ databases">
        <title>In-depth cultivation of the pig gut microbiome towards novel bacterial diversity and tailored functional studies.</title>
        <authorList>
            <person name="Wylensek D."/>
            <person name="Hitch T.C.A."/>
            <person name="Clavel T."/>
        </authorList>
    </citation>
    <scope>NUCLEOTIDE SEQUENCE [LARGE SCALE GENOMIC DNA]</scope>
    <source>
        <strain evidence="5 6">WCA-389-WT-23D1</strain>
    </source>
</reference>
<evidence type="ECO:0000256" key="2">
    <source>
        <dbReference type="ARBA" id="ARBA00022448"/>
    </source>
</evidence>
<dbReference type="Gene3D" id="3.30.2320.30">
    <property type="entry name" value="ATP synthase, E subunit, C-terminal"/>
    <property type="match status" value="1"/>
</dbReference>
<sequence>MAGLDKIIGQIEEESKGAAARTIEAARAEAEKILEMARKEAEEECGRIERRSDQAVANILERGRSAAELKKRGSLLAEKQRLIGETIARAKEELKSLDGEAYFEMLLKLAVKSAQTGEGELLFSAKDLARLPEGFEEQINAALKDKGAVLHVSAGSRDIDAGFVLTYGGIEENCSFDAIFDSARETLQDKAQELLFS</sequence>
<dbReference type="EMBL" id="VUMD01000007">
    <property type="protein sequence ID" value="MSS36855.1"/>
    <property type="molecule type" value="Genomic_DNA"/>
</dbReference>
<name>A0A7X2NL41_9CLOT</name>
<evidence type="ECO:0000256" key="3">
    <source>
        <dbReference type="ARBA" id="ARBA00023065"/>
    </source>
</evidence>
<dbReference type="AlphaFoldDB" id="A0A7X2NL41"/>
<feature type="coiled-coil region" evidence="4">
    <location>
        <begin position="20"/>
        <end position="58"/>
    </location>
</feature>
<dbReference type="InterPro" id="IPR002842">
    <property type="entry name" value="ATPase_V1_Esu"/>
</dbReference>
<dbReference type="GO" id="GO:0033178">
    <property type="term" value="C:proton-transporting two-sector ATPase complex, catalytic domain"/>
    <property type="evidence" value="ECO:0007669"/>
    <property type="project" value="InterPro"/>
</dbReference>
<evidence type="ECO:0000256" key="4">
    <source>
        <dbReference type="SAM" id="Coils"/>
    </source>
</evidence>
<proteinExistence type="inferred from homology"/>
<keyword evidence="4" id="KW-0175">Coiled coil</keyword>
<protein>
    <recommendedName>
        <fullName evidence="7">V-type proton ATPase subunit E</fullName>
    </recommendedName>
</protein>
<comment type="similarity">
    <text evidence="1">Belongs to the V-ATPase E subunit family.</text>
</comment>
<dbReference type="RefSeq" id="WP_154472291.1">
    <property type="nucleotide sequence ID" value="NZ_DBEWUL010000096.1"/>
</dbReference>
<comment type="caution">
    <text evidence="5">The sequence shown here is derived from an EMBL/GenBank/DDBJ whole genome shotgun (WGS) entry which is preliminary data.</text>
</comment>
<evidence type="ECO:0000313" key="6">
    <source>
        <dbReference type="Proteomes" id="UP000429958"/>
    </source>
</evidence>
<organism evidence="5 6">
    <name type="scientific">Clostridium porci</name>
    <dbReference type="NCBI Taxonomy" id="2605778"/>
    <lineage>
        <taxon>Bacteria</taxon>
        <taxon>Bacillati</taxon>
        <taxon>Bacillota</taxon>
        <taxon>Clostridia</taxon>
        <taxon>Eubacteriales</taxon>
        <taxon>Clostridiaceae</taxon>
        <taxon>Clostridium</taxon>
    </lineage>
</organism>
<dbReference type="GO" id="GO:0046961">
    <property type="term" value="F:proton-transporting ATPase activity, rotational mechanism"/>
    <property type="evidence" value="ECO:0007669"/>
    <property type="project" value="InterPro"/>
</dbReference>
<dbReference type="InterPro" id="IPR038495">
    <property type="entry name" value="ATPase_E_C"/>
</dbReference>
<keyword evidence="6" id="KW-1185">Reference proteome</keyword>
<dbReference type="Proteomes" id="UP000429958">
    <property type="component" value="Unassembled WGS sequence"/>
</dbReference>
<keyword evidence="2" id="KW-0813">Transport</keyword>
<dbReference type="Pfam" id="PF01991">
    <property type="entry name" value="vATP-synt_E"/>
    <property type="match status" value="1"/>
</dbReference>
<dbReference type="SUPFAM" id="SSF160527">
    <property type="entry name" value="V-type ATPase subunit E-like"/>
    <property type="match status" value="1"/>
</dbReference>